<sequence length="318" mass="37970">MELHLLREFVFYHDFQKRNVAGVAIAERIFNESARRKGALIGSFGKFDLRGGFGQRCDHGVAILNRIPGKRLRRQRQGQRGKLALQREFKERRNRGCLPGIQRNFRRDSPDFHRIFALPGFFGGQFQRQAIGVRRIAEIDDLELIIERTAEGGGLRLGRDDIHLKIRGWCHARFRRGGLSGLRRCCRRRRFFWFRRRCRRLFRLRRWRWRRRHALAEIIAMVEMGLQGAFVNFDGLRVIGISWRKMADSDFFLFRFRRWLYHRQHERRRALGGFRMNRLIRCQPIYRDSGGKNEATNHQCHLKHVLLCFHIVPPDSPQ</sequence>
<accession>A0A081BNG6</accession>
<evidence type="ECO:0000313" key="2">
    <source>
        <dbReference type="Proteomes" id="UP000030700"/>
    </source>
</evidence>
<dbReference type="HOGENOM" id="CLU_873358_0_0_0"/>
<dbReference type="Proteomes" id="UP000030700">
    <property type="component" value="Unassembled WGS sequence"/>
</dbReference>
<evidence type="ECO:0000313" key="1">
    <source>
        <dbReference type="EMBL" id="GAK51932.1"/>
    </source>
</evidence>
<name>A0A081BNG6_9BACT</name>
<dbReference type="AlphaFoldDB" id="A0A081BNG6"/>
<gene>
    <name evidence="1" type="ORF">U14_03178</name>
</gene>
<reference evidence="1" key="1">
    <citation type="journal article" date="2015" name="PeerJ">
        <title>First genomic representation of candidate bacterial phylum KSB3 points to enhanced environmental sensing as a trigger of wastewater bulking.</title>
        <authorList>
            <person name="Sekiguchi Y."/>
            <person name="Ohashi A."/>
            <person name="Parks D.H."/>
            <person name="Yamauchi T."/>
            <person name="Tyson G.W."/>
            <person name="Hugenholtz P."/>
        </authorList>
    </citation>
    <scope>NUCLEOTIDE SEQUENCE [LARGE SCALE GENOMIC DNA]</scope>
</reference>
<keyword evidence="2" id="KW-1185">Reference proteome</keyword>
<dbReference type="EMBL" id="DF820457">
    <property type="protein sequence ID" value="GAK51932.1"/>
    <property type="molecule type" value="Genomic_DNA"/>
</dbReference>
<organism evidence="1">
    <name type="scientific">Candidatus Moduliflexus flocculans</name>
    <dbReference type="NCBI Taxonomy" id="1499966"/>
    <lineage>
        <taxon>Bacteria</taxon>
        <taxon>Candidatus Moduliflexota</taxon>
        <taxon>Candidatus Moduliflexia</taxon>
        <taxon>Candidatus Moduliflexales</taxon>
        <taxon>Candidatus Moduliflexaceae</taxon>
    </lineage>
</organism>
<proteinExistence type="predicted"/>
<protein>
    <submittedName>
        <fullName evidence="1">Uncharacterized protein</fullName>
    </submittedName>
</protein>